<comment type="caution">
    <text evidence="9">The sequence shown here is derived from an EMBL/GenBank/DDBJ whole genome shotgun (WGS) entry which is preliminary data.</text>
</comment>
<feature type="transmembrane region" description="Helical" evidence="8">
    <location>
        <begin position="244"/>
        <end position="263"/>
    </location>
</feature>
<keyword evidence="4 8" id="KW-1133">Transmembrane helix</keyword>
<comment type="subcellular location">
    <subcellularLocation>
        <location evidence="1">Endomembrane system</location>
        <topology evidence="1">Multi-pass membrane protein</topology>
    </subcellularLocation>
    <subcellularLocation>
        <location evidence="2">Golgi apparatus membrane</location>
    </subcellularLocation>
</comment>
<dbReference type="GO" id="GO:0000139">
    <property type="term" value="C:Golgi membrane"/>
    <property type="evidence" value="ECO:0007669"/>
    <property type="project" value="UniProtKB-SubCell"/>
</dbReference>
<evidence type="ECO:0000256" key="8">
    <source>
        <dbReference type="SAM" id="Phobius"/>
    </source>
</evidence>
<feature type="transmembrane region" description="Helical" evidence="8">
    <location>
        <begin position="210"/>
        <end position="232"/>
    </location>
</feature>
<name>A0A9N9EWJ9_9GLOM</name>
<keyword evidence="6 8" id="KW-0472">Membrane</keyword>
<evidence type="ECO:0000313" key="10">
    <source>
        <dbReference type="Proteomes" id="UP000789342"/>
    </source>
</evidence>
<accession>A0A9N9EWJ9</accession>
<feature type="transmembrane region" description="Helical" evidence="8">
    <location>
        <begin position="17"/>
        <end position="34"/>
    </location>
</feature>
<dbReference type="AlphaFoldDB" id="A0A9N9EWJ9"/>
<dbReference type="EMBL" id="CAJVPV010015677">
    <property type="protein sequence ID" value="CAG8693505.1"/>
    <property type="molecule type" value="Genomic_DNA"/>
</dbReference>
<protein>
    <submittedName>
        <fullName evidence="9">3614_t:CDS:1</fullName>
    </submittedName>
</protein>
<organism evidence="9 10">
    <name type="scientific">Acaulospora morrowiae</name>
    <dbReference type="NCBI Taxonomy" id="94023"/>
    <lineage>
        <taxon>Eukaryota</taxon>
        <taxon>Fungi</taxon>
        <taxon>Fungi incertae sedis</taxon>
        <taxon>Mucoromycota</taxon>
        <taxon>Glomeromycotina</taxon>
        <taxon>Glomeromycetes</taxon>
        <taxon>Diversisporales</taxon>
        <taxon>Acaulosporaceae</taxon>
        <taxon>Acaulospora</taxon>
    </lineage>
</organism>
<keyword evidence="5" id="KW-0333">Golgi apparatus</keyword>
<feature type="region of interest" description="Disordered" evidence="7">
    <location>
        <begin position="159"/>
        <end position="179"/>
    </location>
</feature>
<dbReference type="GO" id="GO:0046873">
    <property type="term" value="F:metal ion transmembrane transporter activity"/>
    <property type="evidence" value="ECO:0007669"/>
    <property type="project" value="InterPro"/>
</dbReference>
<gene>
    <name evidence="9" type="ORF">AMORRO_LOCUS11746</name>
</gene>
<evidence type="ECO:0000256" key="5">
    <source>
        <dbReference type="ARBA" id="ARBA00023034"/>
    </source>
</evidence>
<dbReference type="GO" id="GO:0006829">
    <property type="term" value="P:zinc ion transport"/>
    <property type="evidence" value="ECO:0007669"/>
    <property type="project" value="InterPro"/>
</dbReference>
<reference evidence="9" key="1">
    <citation type="submission" date="2021-06" db="EMBL/GenBank/DDBJ databases">
        <authorList>
            <person name="Kallberg Y."/>
            <person name="Tangrot J."/>
            <person name="Rosling A."/>
        </authorList>
    </citation>
    <scope>NUCLEOTIDE SEQUENCE</scope>
    <source>
        <strain evidence="9">CL551</strain>
    </source>
</reference>
<evidence type="ECO:0000256" key="6">
    <source>
        <dbReference type="ARBA" id="ARBA00023136"/>
    </source>
</evidence>
<dbReference type="InterPro" id="IPR045891">
    <property type="entry name" value="ZIP9"/>
</dbReference>
<evidence type="ECO:0000256" key="4">
    <source>
        <dbReference type="ARBA" id="ARBA00022989"/>
    </source>
</evidence>
<keyword evidence="3 8" id="KW-0812">Transmembrane</keyword>
<feature type="transmembrane region" description="Helical" evidence="8">
    <location>
        <begin position="118"/>
        <end position="136"/>
    </location>
</feature>
<evidence type="ECO:0000256" key="2">
    <source>
        <dbReference type="ARBA" id="ARBA00004394"/>
    </source>
</evidence>
<keyword evidence="10" id="KW-1185">Reference proteome</keyword>
<sequence>GSIPLAFHLSEDRLRTVSAFGIGLLVGAALIVIIPEGIETLYSVQASSTEVNLNGISQSKNVEVVNDVFDKRGWLWNNQVKRDETSDDIKPSYALSKRTLEDDTFSTASDKENSNHHYIGFALITGFAMMFVIDQIDTTHGHSHNRVSVVSVTELRSLTNGGDREDEDHEMISSSSTHKKPASATIGLVIHAAADGIALGASASEPALELIVFLAIMLHKAPSAFGLSTVLLREGHTRRQVRQHLLVFALAAPLSALVTYTLLQRNNELDPTGMKWWTAMLLLFSGGTFLYVAMHVMQDIISSAKDGGINGGHGGKLEKSHIGFMLLGMFLPLVLHFEHGH</sequence>
<dbReference type="InterPro" id="IPR003689">
    <property type="entry name" value="ZIP"/>
</dbReference>
<dbReference type="OrthoDB" id="19859at2759"/>
<evidence type="ECO:0000256" key="1">
    <source>
        <dbReference type="ARBA" id="ARBA00004127"/>
    </source>
</evidence>
<dbReference type="PANTHER" id="PTHR16133:SF0">
    <property type="entry name" value="ZINC_IRON REGULATED TRANSPORTER-RELATED PROTEIN 102B, ISOFORM E"/>
    <property type="match status" value="1"/>
</dbReference>
<dbReference type="PANTHER" id="PTHR16133">
    <property type="entry name" value="SOLUTE CARRIER FAMILY 39 ZINC TRANSPORTER , MEMBER 9-RELATED"/>
    <property type="match status" value="1"/>
</dbReference>
<evidence type="ECO:0000256" key="3">
    <source>
        <dbReference type="ARBA" id="ARBA00022692"/>
    </source>
</evidence>
<dbReference type="Pfam" id="PF02535">
    <property type="entry name" value="Zip"/>
    <property type="match status" value="1"/>
</dbReference>
<feature type="transmembrane region" description="Helical" evidence="8">
    <location>
        <begin position="275"/>
        <end position="296"/>
    </location>
</feature>
<feature type="non-terminal residue" evidence="9">
    <location>
        <position position="1"/>
    </location>
</feature>
<evidence type="ECO:0000313" key="9">
    <source>
        <dbReference type="EMBL" id="CAG8693505.1"/>
    </source>
</evidence>
<proteinExistence type="predicted"/>
<evidence type="ECO:0000256" key="7">
    <source>
        <dbReference type="SAM" id="MobiDB-lite"/>
    </source>
</evidence>
<dbReference type="Proteomes" id="UP000789342">
    <property type="component" value="Unassembled WGS sequence"/>
</dbReference>